<dbReference type="SUPFAM" id="SSF54695">
    <property type="entry name" value="POZ domain"/>
    <property type="match status" value="1"/>
</dbReference>
<protein>
    <recommendedName>
        <fullName evidence="2">BTB domain-containing protein</fullName>
    </recommendedName>
</protein>
<feature type="compositionally biased region" description="Low complexity" evidence="1">
    <location>
        <begin position="2101"/>
        <end position="2117"/>
    </location>
</feature>
<dbReference type="InterPro" id="IPR011333">
    <property type="entry name" value="SKP1/BTB/POZ_sf"/>
</dbReference>
<feature type="compositionally biased region" description="Basic and acidic residues" evidence="1">
    <location>
        <begin position="987"/>
        <end position="998"/>
    </location>
</feature>
<feature type="non-terminal residue" evidence="3">
    <location>
        <position position="1"/>
    </location>
</feature>
<feature type="region of interest" description="Disordered" evidence="1">
    <location>
        <begin position="1874"/>
        <end position="2167"/>
    </location>
</feature>
<feature type="compositionally biased region" description="Low complexity" evidence="1">
    <location>
        <begin position="1818"/>
        <end position="1829"/>
    </location>
</feature>
<feature type="compositionally biased region" description="Basic and acidic residues" evidence="1">
    <location>
        <begin position="1947"/>
        <end position="1960"/>
    </location>
</feature>
<feature type="region of interest" description="Disordered" evidence="1">
    <location>
        <begin position="1238"/>
        <end position="1280"/>
    </location>
</feature>
<dbReference type="Proteomes" id="UP000792457">
    <property type="component" value="Unassembled WGS sequence"/>
</dbReference>
<dbReference type="EMBL" id="KZ308377">
    <property type="protein sequence ID" value="KAG8228569.1"/>
    <property type="molecule type" value="Genomic_DNA"/>
</dbReference>
<feature type="region of interest" description="Disordered" evidence="1">
    <location>
        <begin position="978"/>
        <end position="1027"/>
    </location>
</feature>
<gene>
    <name evidence="3" type="ORF">J437_LFUL008648</name>
</gene>
<dbReference type="PROSITE" id="PS50097">
    <property type="entry name" value="BTB"/>
    <property type="match status" value="1"/>
</dbReference>
<comment type="caution">
    <text evidence="3">The sequence shown here is derived from an EMBL/GenBank/DDBJ whole genome shotgun (WGS) entry which is preliminary data.</text>
</comment>
<dbReference type="CDD" id="cd18286">
    <property type="entry name" value="BTB2_POZ_BTBD8"/>
    <property type="match status" value="1"/>
</dbReference>
<feature type="compositionally biased region" description="Polar residues" evidence="1">
    <location>
        <begin position="883"/>
        <end position="898"/>
    </location>
</feature>
<sequence>EALSKTASATSLTIAFHKKCDKEWRKLRDKLEAQFQEDIGRLYAKSLYWDLEVVINCKTIRAHHSILQVRAPKFFSHLCAISEPSSPNSRYSSAALEKASVDYLESFIRNIYVKNSIEEEENSVLKYLDSVLLSSRKYDSGFGDIEKNDSILSPESDIYVTPKASPSEIIEQFGLIQKDNPPSHGNGDGLNHTTTFLPLDKTVKGSDYYKAFKSPDFGSTEDSIFNSSLSAKSPISDREAQASYYSIVPLDDVCREERPRHLDLKGKGFAPAFINPAGEALEKELAEQDELLKSFQSILSKEEGKTERGKFSAKRSIPVARGSPRLGIPVRDTSRSRDSGDRIPRPSREVTRRNVNQSFGARSKEVSVSRLPVRKQPKKVNIPATKNTEKYLPGSSHVDLHLPITEQDSAISHNLNHKKETKANVSLDLKPKNLKPELVSNHQDGTGSEMDGVIDYNEELGRQYPSKISPCFCEAEEDEEEFLCSACSPCSPDMEGGVSSSQLDSGLDTGTSGSGGNPPPGGGITAGDPTPSDATSATTSSSWHCLHSVSSPLLPRDPSVPQLLSPSFVSMTTEGNGEPLGILAGAECNSIAIGEDDTEAAVLSKLKSSSVSVSSGAVSDTDDVGMMEYDEADVRCDHLTSVKQAASNIDDMSRSKEPISFSESMTKSIEVYQTYDTLSQKGSEMMLPEPECLATKAEVLHTKLTNGIDNLCEDGATVTSWKLDHDQVDLSKNVCDSHTLKLNNNSSEMSQLDNLRSSKLEENTSDATSNHNLLLNGGDINKIEDVRLNNHIENSLTPPSCEEVIDIETTSSGDKGIINGENIETKSDDNQIHSDLSSFEIISTESSGENTMKTTQHYFIDAATLLDESEFVPSLETVHLETQKSPSKLSSNEASSTSVKEECTERYELGNEPNSLMDAADESNVIEILAPPVDRVEDEIASKETSPDDKKEHIGVIPTVESDIAEDISVVTEILPDKQSASATEPGSHDCHEEEHQSSRVAPSNEEMPIEPLAKSSPTSNSGPSSRKITLVEKFEQEIVVSQTCSKNVPEQKHSSAISPDSGEINHVSEDEKHANKMVNETASKKTEHPQLVNFQEVSTEVCTTVQFTTLSPTEDVNRSANFGTLTRNGNVKENLAVIDSYIPKVLNNFASQKISSMEKEVVNDDSELGNTAVPSEATEIAPERLEEEISEEETKVSKRKSEAVPARVGELVRGDTFELQPGEERVTWFRQEHERRQGSMLFQGLQRGSSSDSINKGDNHNPHKGSDKANGHASQPGQYCATSVSHTQSLPPMLSTGMSLVEPPTPPNTLHRVKNHNQQTTAPFTTAAVDSIHKMFGEPHRIQGEIESVSPIQRFTQRFRPSKEEDIQSPDSLNNDGPLESFCHDSVLINRIPVVGAPAIDTGEEEEEVGPIVEKQTDEYLEKERRDDDDDHRPVVSGALTDADVVINQSHTDSLKRQKRTESTPIVSGGASAADFAQISPTRPTDSPLLRRRTEATPILSGGGPPMEEPKKETHTNGSPRCPRRWDGTPPPLSAWVVDMSDCCKGDSSSTGPSSLNSSWSPSTPEARKRHRRRRSEGMPFAVGNRGLRAVEFSEQPADEATPNSSFDSSDSRAIPKDHTEDMASSSTEEVNTEKKKPLFSMFIDIGDSCKGGSKGKDVKRPRELSSGMSVSWQGSSSHSKVITESVENVIKSTNVKPSEAEAPKSSDSSKPSSVFMYIDASQPPKTKSDSEKEAKANEAPKEENLPQTHRERQGFFMFIEAEPTPPVMRRPFHLKDGHLTSTPPSKRHSWNQEAPNVLEGIVGQGTNIRRHKRTQSLSVVGRSSSGSNVPHLLESASGEDSDIASQSASISSVSAGPASVSVADSSLSLVEGLDSGSSTGEFKIRGPIAKPKPMIGSSPENMGSSFEGSSKFQIPEEECEERSEDKLQSKVENEKDVSASVDVEADAHKEPTGERKLGGTETLSSPRPEPRKKSAPVSEAEAPTSAKKSARPLSDSHVSDIKEGSDEDTKKQFVKLSDLDKSTTSVDEEAAMIESCDSFGNEDMLGSGSSSRRVRPVEEMSWIESKSKQGVGSSGSRGRLLYPMGLGKGTTRSRRGRSESPGKSGSNSGASPAPAHRGEVGEEQPLSETASALSSMQSSVDRSALEGSTEETDMSSSLGGSRSAPCSRLGQDLLRMFLDEVNTDVTVEVEGRSVRAHKCILSSRCQYFAAMLSGGWVESAGNVISLQGFSYSAVHFALCHIYSG</sequence>
<keyword evidence="4" id="KW-1185">Reference proteome</keyword>
<feature type="compositionally biased region" description="Low complexity" evidence="1">
    <location>
        <begin position="1549"/>
        <end position="1566"/>
    </location>
</feature>
<reference evidence="3" key="1">
    <citation type="submission" date="2013-04" db="EMBL/GenBank/DDBJ databases">
        <authorList>
            <person name="Qu J."/>
            <person name="Murali S.C."/>
            <person name="Bandaranaike D."/>
            <person name="Bellair M."/>
            <person name="Blankenburg K."/>
            <person name="Chao H."/>
            <person name="Dinh H."/>
            <person name="Doddapaneni H."/>
            <person name="Downs B."/>
            <person name="Dugan-Rocha S."/>
            <person name="Elkadiri S."/>
            <person name="Gnanaolivu R.D."/>
            <person name="Hernandez B."/>
            <person name="Javaid M."/>
            <person name="Jayaseelan J.C."/>
            <person name="Lee S."/>
            <person name="Li M."/>
            <person name="Ming W."/>
            <person name="Munidasa M."/>
            <person name="Muniz J."/>
            <person name="Nguyen L."/>
            <person name="Ongeri F."/>
            <person name="Osuji N."/>
            <person name="Pu L.-L."/>
            <person name="Puazo M."/>
            <person name="Qu C."/>
            <person name="Quiroz J."/>
            <person name="Raj R."/>
            <person name="Weissenberger G."/>
            <person name="Xin Y."/>
            <person name="Zou X."/>
            <person name="Han Y."/>
            <person name="Richards S."/>
            <person name="Worley K."/>
            <person name="Muzny D."/>
            <person name="Gibbs R."/>
        </authorList>
    </citation>
    <scope>NUCLEOTIDE SEQUENCE</scope>
    <source>
        <strain evidence="3">Sampled in the wild</strain>
    </source>
</reference>
<feature type="compositionally biased region" description="Basic and acidic residues" evidence="1">
    <location>
        <begin position="1611"/>
        <end position="1623"/>
    </location>
</feature>
<feature type="non-terminal residue" evidence="3">
    <location>
        <position position="2246"/>
    </location>
</feature>
<feature type="compositionally biased region" description="Polar residues" evidence="1">
    <location>
        <begin position="2128"/>
        <end position="2143"/>
    </location>
</feature>
<feature type="region of interest" description="Disordered" evidence="1">
    <location>
        <begin position="881"/>
        <end position="902"/>
    </location>
</feature>
<feature type="region of interest" description="Disordered" evidence="1">
    <location>
        <begin position="936"/>
        <end position="957"/>
    </location>
</feature>
<evidence type="ECO:0000313" key="3">
    <source>
        <dbReference type="EMBL" id="KAG8228569.1"/>
    </source>
</evidence>
<dbReference type="OrthoDB" id="409642at2759"/>
<evidence type="ECO:0000256" key="1">
    <source>
        <dbReference type="SAM" id="MobiDB-lite"/>
    </source>
</evidence>
<feature type="compositionally biased region" description="Basic and acidic residues" evidence="1">
    <location>
        <begin position="1728"/>
        <end position="1751"/>
    </location>
</feature>
<evidence type="ECO:0000313" key="4">
    <source>
        <dbReference type="Proteomes" id="UP000792457"/>
    </source>
</evidence>
<feature type="compositionally biased region" description="Low complexity" evidence="1">
    <location>
        <begin position="526"/>
        <end position="539"/>
    </location>
</feature>
<feature type="compositionally biased region" description="Low complexity" evidence="1">
    <location>
        <begin position="2070"/>
        <end position="2081"/>
    </location>
</feature>
<feature type="compositionally biased region" description="Polar residues" evidence="1">
    <location>
        <begin position="1046"/>
        <end position="1059"/>
    </location>
</feature>
<reference evidence="3" key="2">
    <citation type="submission" date="2017-10" db="EMBL/GenBank/DDBJ databases">
        <title>Ladona fulva Genome sequencing and assembly.</title>
        <authorList>
            <person name="Murali S."/>
            <person name="Richards S."/>
            <person name="Bandaranaike D."/>
            <person name="Bellair M."/>
            <person name="Blankenburg K."/>
            <person name="Chao H."/>
            <person name="Dinh H."/>
            <person name="Doddapaneni H."/>
            <person name="Dugan-Rocha S."/>
            <person name="Elkadiri S."/>
            <person name="Gnanaolivu R."/>
            <person name="Hernandez B."/>
            <person name="Skinner E."/>
            <person name="Javaid M."/>
            <person name="Lee S."/>
            <person name="Li M."/>
            <person name="Ming W."/>
            <person name="Munidasa M."/>
            <person name="Muniz J."/>
            <person name="Nguyen L."/>
            <person name="Hughes D."/>
            <person name="Osuji N."/>
            <person name="Pu L.-L."/>
            <person name="Puazo M."/>
            <person name="Qu C."/>
            <person name="Quiroz J."/>
            <person name="Raj R."/>
            <person name="Weissenberger G."/>
            <person name="Xin Y."/>
            <person name="Zou X."/>
            <person name="Han Y."/>
            <person name="Worley K."/>
            <person name="Muzny D."/>
            <person name="Gibbs R."/>
        </authorList>
    </citation>
    <scope>NUCLEOTIDE SEQUENCE</scope>
    <source>
        <strain evidence="3">Sampled in the wild</strain>
    </source>
</reference>
<feature type="compositionally biased region" description="Polar residues" evidence="1">
    <location>
        <begin position="1682"/>
        <end position="1698"/>
    </location>
</feature>
<name>A0A8K0K6S3_LADFU</name>
<feature type="compositionally biased region" description="Basic and acidic residues" evidence="1">
    <location>
        <begin position="936"/>
        <end position="954"/>
    </location>
</feature>
<dbReference type="PANTHER" id="PTHR22427:SF7">
    <property type="entry name" value="GH15728P"/>
    <property type="match status" value="1"/>
</dbReference>
<feature type="domain" description="BTB" evidence="2">
    <location>
        <begin position="2185"/>
        <end position="2246"/>
    </location>
</feature>
<dbReference type="InterPro" id="IPR000210">
    <property type="entry name" value="BTB/POZ_dom"/>
</dbReference>
<feature type="compositionally biased region" description="Basic and acidic residues" evidence="1">
    <location>
        <begin position="1925"/>
        <end position="1939"/>
    </location>
</feature>
<feature type="compositionally biased region" description="Basic and acidic residues" evidence="1">
    <location>
        <begin position="1454"/>
        <end position="1463"/>
    </location>
</feature>
<feature type="compositionally biased region" description="Low complexity" evidence="1">
    <location>
        <begin position="1016"/>
        <end position="1026"/>
    </location>
</feature>
<feature type="compositionally biased region" description="Basic and acidic residues" evidence="1">
    <location>
        <begin position="1656"/>
        <end position="1665"/>
    </location>
</feature>
<feature type="compositionally biased region" description="Polar residues" evidence="1">
    <location>
        <begin position="1900"/>
        <end position="1914"/>
    </location>
</feature>
<organism evidence="3 4">
    <name type="scientific">Ladona fulva</name>
    <name type="common">Scarce chaser dragonfly</name>
    <name type="synonym">Libellula fulva</name>
    <dbReference type="NCBI Taxonomy" id="123851"/>
    <lineage>
        <taxon>Eukaryota</taxon>
        <taxon>Metazoa</taxon>
        <taxon>Ecdysozoa</taxon>
        <taxon>Arthropoda</taxon>
        <taxon>Hexapoda</taxon>
        <taxon>Insecta</taxon>
        <taxon>Pterygota</taxon>
        <taxon>Palaeoptera</taxon>
        <taxon>Odonata</taxon>
        <taxon>Epiprocta</taxon>
        <taxon>Anisoptera</taxon>
        <taxon>Libelluloidea</taxon>
        <taxon>Libellulidae</taxon>
        <taxon>Ladona</taxon>
    </lineage>
</organism>
<feature type="compositionally biased region" description="Basic and acidic residues" evidence="1">
    <location>
        <begin position="332"/>
        <end position="352"/>
    </location>
</feature>
<feature type="compositionally biased region" description="Basic and acidic residues" evidence="1">
    <location>
        <begin position="1999"/>
        <end position="2023"/>
    </location>
</feature>
<dbReference type="PANTHER" id="PTHR22427">
    <property type="entry name" value="GH15728P"/>
    <property type="match status" value="1"/>
</dbReference>
<feature type="compositionally biased region" description="Low complexity" evidence="1">
    <location>
        <begin position="1667"/>
        <end position="1681"/>
    </location>
</feature>
<feature type="region of interest" description="Disordered" evidence="1">
    <location>
        <begin position="303"/>
        <end position="369"/>
    </location>
</feature>
<feature type="region of interest" description="Disordered" evidence="1">
    <location>
        <begin position="1046"/>
        <end position="1066"/>
    </location>
</feature>
<evidence type="ECO:0000259" key="2">
    <source>
        <dbReference type="PROSITE" id="PS50097"/>
    </source>
</evidence>
<feature type="compositionally biased region" description="Basic and acidic residues" evidence="1">
    <location>
        <begin position="1416"/>
        <end position="1435"/>
    </location>
</feature>
<proteinExistence type="predicted"/>
<dbReference type="Gene3D" id="3.30.710.10">
    <property type="entry name" value="Potassium Channel Kv1.1, Chain A"/>
    <property type="match status" value="1"/>
</dbReference>
<accession>A0A8K0K6S3</accession>
<dbReference type="Pfam" id="PF00651">
    <property type="entry name" value="BTB"/>
    <property type="match status" value="1"/>
</dbReference>
<feature type="compositionally biased region" description="Basic and acidic residues" evidence="1">
    <location>
        <begin position="1256"/>
        <end position="1271"/>
    </location>
</feature>
<feature type="region of interest" description="Disordered" evidence="1">
    <location>
        <begin position="1815"/>
        <end position="1843"/>
    </location>
</feature>
<feature type="region of interest" description="Disordered" evidence="1">
    <location>
        <begin position="495"/>
        <end position="539"/>
    </location>
</feature>
<feature type="region of interest" description="Disordered" evidence="1">
    <location>
        <begin position="1402"/>
        <end position="1751"/>
    </location>
</feature>